<organism evidence="1 2">
    <name type="scientific">Paenibacillus etheri</name>
    <dbReference type="NCBI Taxonomy" id="1306852"/>
    <lineage>
        <taxon>Bacteria</taxon>
        <taxon>Bacillati</taxon>
        <taxon>Bacillota</taxon>
        <taxon>Bacilli</taxon>
        <taxon>Bacillales</taxon>
        <taxon>Paenibacillaceae</taxon>
        <taxon>Paenibacillus</taxon>
    </lineage>
</organism>
<reference evidence="1 2" key="1">
    <citation type="journal article" date="2015" name="Int. Biodeterior. Biodegradation">
        <title>Physiological and genetic screening methods for the isolation of methyl tert-butyl ether-degrading bacteria for bioremediation purposes.</title>
        <authorList>
            <person name="Guisado I.M."/>
            <person name="Purswani J."/>
            <person name="Gonzalez Lopez J."/>
            <person name="Pozo C."/>
        </authorList>
    </citation>
    <scope>NUCLEOTIDE SEQUENCE [LARGE SCALE GENOMIC DNA]</scope>
    <source>
        <strain evidence="1 2">SH7</strain>
    </source>
</reference>
<dbReference type="AlphaFoldDB" id="A0A0W1B5B0"/>
<keyword evidence="2" id="KW-1185">Reference proteome</keyword>
<name>A0A0W1B5B0_9BACL</name>
<proteinExistence type="predicted"/>
<sequence>MKTDKEMLISVIYNDTSRDDEIDDAVMDLSKFDDDEVIQILMKVANNASFDHMIRASAGESLADIWLRRSIINYTQLGTLTEIALKEALAMIKSNRTDWYTTFSELFPMKVKEEPILR</sequence>
<dbReference type="OrthoDB" id="2940203at2"/>
<protein>
    <recommendedName>
        <fullName evidence="3">Immunity protein 30 domain-containing protein</fullName>
    </recommendedName>
</protein>
<comment type="caution">
    <text evidence="1">The sequence shown here is derived from an EMBL/GenBank/DDBJ whole genome shotgun (WGS) entry which is preliminary data.</text>
</comment>
<evidence type="ECO:0000313" key="1">
    <source>
        <dbReference type="EMBL" id="KTD88689.1"/>
    </source>
</evidence>
<dbReference type="RefSeq" id="WP_060621486.1">
    <property type="nucleotide sequence ID" value="NZ_LCZJ02000002.1"/>
</dbReference>
<accession>A0A0W1B5B0</accession>
<evidence type="ECO:0008006" key="3">
    <source>
        <dbReference type="Google" id="ProtNLM"/>
    </source>
</evidence>
<dbReference type="EMBL" id="LCZJ02000002">
    <property type="protein sequence ID" value="KTD88689.1"/>
    <property type="molecule type" value="Genomic_DNA"/>
</dbReference>
<evidence type="ECO:0000313" key="2">
    <source>
        <dbReference type="Proteomes" id="UP000054709"/>
    </source>
</evidence>
<dbReference type="Proteomes" id="UP000054709">
    <property type="component" value="Unassembled WGS sequence"/>
</dbReference>
<gene>
    <name evidence="1" type="ORF">UQ64_03685</name>
</gene>